<dbReference type="InterPro" id="IPR050336">
    <property type="entry name" value="Chromosome_partition/occlusion"/>
</dbReference>
<dbReference type="EMBL" id="AP027730">
    <property type="protein sequence ID" value="BDZ44043.1"/>
    <property type="molecule type" value="Genomic_DNA"/>
</dbReference>
<dbReference type="SMART" id="SM00470">
    <property type="entry name" value="ParB"/>
    <property type="match status" value="1"/>
</dbReference>
<dbReference type="Gene3D" id="3.90.1530.30">
    <property type="match status" value="1"/>
</dbReference>
<accession>A0ABN6XIW8</accession>
<evidence type="ECO:0000313" key="2">
    <source>
        <dbReference type="EMBL" id="BDZ44043.1"/>
    </source>
</evidence>
<geneLocation type="plasmid" evidence="2 4">
    <name>pNBRC108565a</name>
</geneLocation>
<dbReference type="SUPFAM" id="SSF109709">
    <property type="entry name" value="KorB DNA-binding domain-like"/>
    <property type="match status" value="1"/>
</dbReference>
<evidence type="ECO:0000313" key="3">
    <source>
        <dbReference type="EMBL" id="BDZ44088.1"/>
    </source>
</evidence>
<dbReference type="InterPro" id="IPR036086">
    <property type="entry name" value="ParB/Sulfiredoxin_sf"/>
</dbReference>
<keyword evidence="2" id="KW-0614">Plasmid</keyword>
<name>A0ABN6XIW8_9CELL</name>
<keyword evidence="4" id="KW-1185">Reference proteome</keyword>
<dbReference type="Pfam" id="PF02195">
    <property type="entry name" value="ParB_N"/>
    <property type="match status" value="1"/>
</dbReference>
<organism evidence="2 4">
    <name type="scientific">Paraoerskovia sediminicola</name>
    <dbReference type="NCBI Taxonomy" id="1138587"/>
    <lineage>
        <taxon>Bacteria</taxon>
        <taxon>Bacillati</taxon>
        <taxon>Actinomycetota</taxon>
        <taxon>Actinomycetes</taxon>
        <taxon>Micrococcales</taxon>
        <taxon>Cellulomonadaceae</taxon>
        <taxon>Paraoerskovia</taxon>
    </lineage>
</organism>
<feature type="domain" description="ParB-like N-terminal" evidence="1">
    <location>
        <begin position="46"/>
        <end position="135"/>
    </location>
</feature>
<dbReference type="InterPro" id="IPR003115">
    <property type="entry name" value="ParB_N"/>
</dbReference>
<protein>
    <recommendedName>
        <fullName evidence="1">ParB-like N-terminal domain-containing protein</fullName>
    </recommendedName>
</protein>
<dbReference type="SUPFAM" id="SSF110849">
    <property type="entry name" value="ParB/Sulfiredoxin"/>
    <property type="match status" value="1"/>
</dbReference>
<dbReference type="CDD" id="cd16387">
    <property type="entry name" value="ParB_N_Srx"/>
    <property type="match status" value="1"/>
</dbReference>
<dbReference type="Proteomes" id="UP001321475">
    <property type="component" value="Plasmid pNBRC108565a"/>
</dbReference>
<dbReference type="EMBL" id="AP027730">
    <property type="protein sequence ID" value="BDZ44088.1"/>
    <property type="molecule type" value="Genomic_DNA"/>
</dbReference>
<reference evidence="4" key="2">
    <citation type="journal article" date="2019" name="Int. J. Syst. Evol. Microbiol.">
        <title>The Global Catalogue of Microorganisms (GCM) 10K type strain sequencing project: providing services to taxonomists for standard genome sequencing and annotation.</title>
        <authorList>
            <consortium name="The Broad Institute Genomics Platform"/>
            <consortium name="The Broad Institute Genome Sequencing Center for Infectious Disease"/>
            <person name="Wu L."/>
            <person name="Ma J."/>
        </authorList>
    </citation>
    <scope>NUCLEOTIDE SEQUENCE [LARGE SCALE GENOMIC DNA]</scope>
    <source>
        <strain evidence="4">NBRC 108565</strain>
    </source>
</reference>
<dbReference type="Gene3D" id="1.10.10.2830">
    <property type="match status" value="1"/>
</dbReference>
<reference evidence="2" key="1">
    <citation type="journal article" date="2014" name="Int. J. Syst. Evol. Microbiol.">
        <title>Complete genome of a new Firmicutes species belonging to the dominant human colonic microbiota ('Ruminococcus bicirculans') reveals two chromosomes and a selective capacity to utilize plant glucans.</title>
        <authorList>
            <consortium name="NISC Comparative Sequencing Program"/>
            <person name="Wegmann U."/>
            <person name="Louis P."/>
            <person name="Goesmann A."/>
            <person name="Henrissat B."/>
            <person name="Duncan S.H."/>
            <person name="Flint H.J."/>
        </authorList>
    </citation>
    <scope>NUCLEOTIDE SEQUENCE</scope>
    <source>
        <strain evidence="2">NBRC 108565</strain>
    </source>
</reference>
<evidence type="ECO:0000313" key="4">
    <source>
        <dbReference type="Proteomes" id="UP001321475"/>
    </source>
</evidence>
<dbReference type="PANTHER" id="PTHR33375">
    <property type="entry name" value="CHROMOSOME-PARTITIONING PROTEIN PARB-RELATED"/>
    <property type="match status" value="1"/>
</dbReference>
<dbReference type="PANTHER" id="PTHR33375:SF1">
    <property type="entry name" value="CHROMOSOME-PARTITIONING PROTEIN PARB-RELATED"/>
    <property type="match status" value="1"/>
</dbReference>
<reference evidence="2" key="3">
    <citation type="submission" date="2023-02" db="EMBL/GenBank/DDBJ databases">
        <authorList>
            <person name="Sun Q."/>
            <person name="Mori K."/>
        </authorList>
    </citation>
    <scope>NUCLEOTIDE SEQUENCE</scope>
    <source>
        <strain evidence="2">NBRC 108565</strain>
        <plasmid evidence="2">pNBRC108565a</plasmid>
    </source>
</reference>
<proteinExistence type="predicted"/>
<gene>
    <name evidence="2" type="ORF">GCM10025865_33420</name>
    <name evidence="3" type="ORF">GCM10025865_33870</name>
</gene>
<evidence type="ECO:0000259" key="1">
    <source>
        <dbReference type="SMART" id="SM00470"/>
    </source>
</evidence>
<sequence length="487" mass="53661">MFRSFIAGVDYGVRRGRKKVGGHPITRLRHERSPTMTQPVAQPEVVDVDPRTLVLEANVRADADLDPEFIASIKTHGVLTPVLAVRADDGTLNVRAGQRRTLAAVEAGRETIPAYVVQDAGDPARRIVEQMVENDHRRNVRDSDRTAAFKQLHLLGLTASQIAKQTCTKKNHVSAVLEVANSNAATVQAKYDLTLDQAAILAEFDDDAELVEKLTTITLDDPGNLIHAAQRARDERARAALYAQAETALAADNVRVIDLDDDANSAARCIDYLRQANEGEALTVENHATCPGHAAIIVRHGWNEQMTYEPRYYCTDPTANGHEDRWGSAYAEPKKGPMTDEQKAERREVVENNKAWRSAETVRREWLAQFAKRKTAPKGAAAFIATALAGRAYLIEKESQKSHRLAVDWLNIKTEPYRTAEAIESVVDGSSEARAQHIALVLILGSIEDSTGTHTWRSNGSERAYFTALAAWGYTLSDVEKIAQGDA</sequence>